<accession>A0ABU5VNM8</accession>
<organism evidence="1 2">
    <name type="scientific">Pseudomonas machongensis</name>
    <dbReference type="NCBI Taxonomy" id="3110229"/>
    <lineage>
        <taxon>Bacteria</taxon>
        <taxon>Pseudomonadati</taxon>
        <taxon>Pseudomonadota</taxon>
        <taxon>Gammaproteobacteria</taxon>
        <taxon>Pseudomonadales</taxon>
        <taxon>Pseudomonadaceae</taxon>
        <taxon>Pseudomonas</taxon>
    </lineage>
</organism>
<gene>
    <name evidence="1" type="ORF">VA602_23530</name>
</gene>
<proteinExistence type="predicted"/>
<dbReference type="EMBL" id="JAYFUI010000190">
    <property type="protein sequence ID" value="MEA5674294.1"/>
    <property type="molecule type" value="Genomic_DNA"/>
</dbReference>
<reference evidence="1 2" key="1">
    <citation type="submission" date="2023-12" db="EMBL/GenBank/DDBJ databases">
        <title>Pseudomonas machongensis sp. nov., isolated from wilted pepper plants (Capsicum annuum).</title>
        <authorList>
            <person name="Qiu M."/>
            <person name="Li Y."/>
            <person name="Liu Q."/>
            <person name="Zhang X."/>
            <person name="Huang Y."/>
            <person name="Guo R."/>
            <person name="Hu M."/>
            <person name="Zhou J."/>
            <person name="Zhou X."/>
        </authorList>
    </citation>
    <scope>NUCLEOTIDE SEQUENCE [LARGE SCALE GENOMIC DNA]</scope>
    <source>
        <strain evidence="1 2">MH2</strain>
    </source>
</reference>
<evidence type="ECO:0000313" key="2">
    <source>
        <dbReference type="Proteomes" id="UP001302573"/>
    </source>
</evidence>
<dbReference type="Proteomes" id="UP001302573">
    <property type="component" value="Unassembled WGS sequence"/>
</dbReference>
<comment type="caution">
    <text evidence="1">The sequence shown here is derived from an EMBL/GenBank/DDBJ whole genome shotgun (WGS) entry which is preliminary data.</text>
</comment>
<dbReference type="RefSeq" id="WP_186711736.1">
    <property type="nucleotide sequence ID" value="NZ_JAYFUI010000190.1"/>
</dbReference>
<name>A0ABU5VNM8_9PSED</name>
<evidence type="ECO:0000313" key="1">
    <source>
        <dbReference type="EMBL" id="MEA5674294.1"/>
    </source>
</evidence>
<sequence>MNLGIVYPHWSIFGFYDLGASEHGERARIEQIPVGVREIVGWLSDDVSGTASAQALIDRLSACGLQGHAEYLGFGNAHHMGYAEGHLYLECEYSDGLQVIMTVAQATDVLSEYVSFLKSGVRNKDAPPTPFLVEYVAEGEAACLLYQEMGGRIGFSVEEMRENSRAQRKDNKRKALLNKLDHQNKTNDI</sequence>
<protein>
    <submittedName>
        <fullName evidence="1">Uncharacterized protein</fullName>
    </submittedName>
</protein>
<keyword evidence="2" id="KW-1185">Reference proteome</keyword>